<dbReference type="OrthoDB" id="9787837at2"/>
<sequence>MNKYRVAKKIQSIFTYTFLIIVAFLSLFPFYWIIVGSTNTTVDIAQGKLSFGSELFNNLNKLTAVGNIKQAFVNTTIITLIYCVFALFVSSLAAYGFEKFQSKWKDRIYGVLILIMMVPFAAQMIPLFQMIAKVGLINSYLAIIIPGGASIFLIFFFRQSFKSFPTETIESARIDGASELTIFLRIVVPPMKSVFAAGAIWAFMNQWNNYLWPLIVLQTETSKTLTLFISTISSAYVIDYGQLMLAIVIATLPVIIIFLLLQKQFVEGITGSSK</sequence>
<comment type="similarity">
    <text evidence="7">Belongs to the binding-protein-dependent transport system permease family.</text>
</comment>
<keyword evidence="3" id="KW-1003">Cell membrane</keyword>
<dbReference type="RefSeq" id="WP_010074080.1">
    <property type="nucleotide sequence ID" value="NC_014393.1"/>
</dbReference>
<keyword evidence="5 7" id="KW-1133">Transmembrane helix</keyword>
<dbReference type="HOGENOM" id="CLU_016047_1_1_9"/>
<reference evidence="9 10" key="1">
    <citation type="submission" date="2010-08" db="EMBL/GenBank/DDBJ databases">
        <title>Complete sequence of Clostridium cellulovorans 743B.</title>
        <authorList>
            <consortium name="US DOE Joint Genome Institute"/>
            <person name="Lucas S."/>
            <person name="Copeland A."/>
            <person name="Lapidus A."/>
            <person name="Cheng J.-F."/>
            <person name="Bruce D."/>
            <person name="Goodwin L."/>
            <person name="Pitluck S."/>
            <person name="Chertkov O."/>
            <person name="Detter J.C."/>
            <person name="Han C."/>
            <person name="Tapia R."/>
            <person name="Land M."/>
            <person name="Hauser L."/>
            <person name="Chang Y.-J."/>
            <person name="Jeffries C."/>
            <person name="Kyrpides N."/>
            <person name="Ivanova N."/>
            <person name="Mikhailova N."/>
            <person name="Hemme C.L."/>
            <person name="Woyke T."/>
        </authorList>
    </citation>
    <scope>NUCLEOTIDE SEQUENCE [LARGE SCALE GENOMIC DNA]</scope>
    <source>
        <strain evidence="10">ATCC 35296 / DSM 3052 / OCM 3 / 743B</strain>
    </source>
</reference>
<feature type="transmembrane region" description="Helical" evidence="7">
    <location>
        <begin position="12"/>
        <end position="34"/>
    </location>
</feature>
<gene>
    <name evidence="9" type="ordered locus">Clocel_4069</name>
</gene>
<dbReference type="GO" id="GO:0005886">
    <property type="term" value="C:plasma membrane"/>
    <property type="evidence" value="ECO:0007669"/>
    <property type="project" value="UniProtKB-SubCell"/>
</dbReference>
<keyword evidence="2 7" id="KW-0813">Transport</keyword>
<comment type="subcellular location">
    <subcellularLocation>
        <location evidence="1 7">Cell membrane</location>
        <topology evidence="1 7">Multi-pass membrane protein</topology>
    </subcellularLocation>
</comment>
<dbReference type="Gene3D" id="1.10.3720.10">
    <property type="entry name" value="MetI-like"/>
    <property type="match status" value="1"/>
</dbReference>
<feature type="transmembrane region" description="Helical" evidence="7">
    <location>
        <begin position="77"/>
        <end position="97"/>
    </location>
</feature>
<accession>D9SM75</accession>
<evidence type="ECO:0000256" key="3">
    <source>
        <dbReference type="ARBA" id="ARBA00022475"/>
    </source>
</evidence>
<dbReference type="EMBL" id="CP002160">
    <property type="protein sequence ID" value="ADL53731.1"/>
    <property type="molecule type" value="Genomic_DNA"/>
</dbReference>
<feature type="transmembrane region" description="Helical" evidence="7">
    <location>
        <begin position="109"/>
        <end position="131"/>
    </location>
</feature>
<dbReference type="eggNOG" id="COG0395">
    <property type="taxonomic scope" value="Bacteria"/>
</dbReference>
<evidence type="ECO:0000256" key="2">
    <source>
        <dbReference type="ARBA" id="ARBA00022448"/>
    </source>
</evidence>
<feature type="transmembrane region" description="Helical" evidence="7">
    <location>
        <begin position="240"/>
        <end position="261"/>
    </location>
</feature>
<dbReference type="InterPro" id="IPR035906">
    <property type="entry name" value="MetI-like_sf"/>
</dbReference>
<dbReference type="Proteomes" id="UP000002730">
    <property type="component" value="Chromosome"/>
</dbReference>
<dbReference type="GO" id="GO:0055085">
    <property type="term" value="P:transmembrane transport"/>
    <property type="evidence" value="ECO:0007669"/>
    <property type="project" value="InterPro"/>
</dbReference>
<dbReference type="PANTHER" id="PTHR43744">
    <property type="entry name" value="ABC TRANSPORTER PERMEASE PROTEIN MG189-RELATED-RELATED"/>
    <property type="match status" value="1"/>
</dbReference>
<evidence type="ECO:0000313" key="9">
    <source>
        <dbReference type="EMBL" id="ADL53731.1"/>
    </source>
</evidence>
<dbReference type="STRING" id="573061.Clocel_4069"/>
<organism evidence="9 10">
    <name type="scientific">Clostridium cellulovorans (strain ATCC 35296 / DSM 3052 / OCM 3 / 743B)</name>
    <dbReference type="NCBI Taxonomy" id="573061"/>
    <lineage>
        <taxon>Bacteria</taxon>
        <taxon>Bacillati</taxon>
        <taxon>Bacillota</taxon>
        <taxon>Clostridia</taxon>
        <taxon>Eubacteriales</taxon>
        <taxon>Clostridiaceae</taxon>
        <taxon>Clostridium</taxon>
    </lineage>
</organism>
<protein>
    <submittedName>
        <fullName evidence="9">Binding-protein-dependent transport systems inner membrane component</fullName>
    </submittedName>
</protein>
<evidence type="ECO:0000256" key="1">
    <source>
        <dbReference type="ARBA" id="ARBA00004651"/>
    </source>
</evidence>
<keyword evidence="10" id="KW-1185">Reference proteome</keyword>
<evidence type="ECO:0000256" key="5">
    <source>
        <dbReference type="ARBA" id="ARBA00022989"/>
    </source>
</evidence>
<dbReference type="KEGG" id="ccb:Clocel_4069"/>
<feature type="transmembrane region" description="Helical" evidence="7">
    <location>
        <begin position="182"/>
        <end position="204"/>
    </location>
</feature>
<dbReference type="PANTHER" id="PTHR43744:SF2">
    <property type="entry name" value="ARABINOOLIGOSACCHARIDES TRANSPORT SYSTEM PERMEASE PROTEIN ARAQ"/>
    <property type="match status" value="1"/>
</dbReference>
<evidence type="ECO:0000256" key="6">
    <source>
        <dbReference type="ARBA" id="ARBA00023136"/>
    </source>
</evidence>
<keyword evidence="4 7" id="KW-0812">Transmembrane</keyword>
<dbReference type="Pfam" id="PF00528">
    <property type="entry name" value="BPD_transp_1"/>
    <property type="match status" value="1"/>
</dbReference>
<evidence type="ECO:0000313" key="10">
    <source>
        <dbReference type="Proteomes" id="UP000002730"/>
    </source>
</evidence>
<evidence type="ECO:0000256" key="7">
    <source>
        <dbReference type="RuleBase" id="RU363032"/>
    </source>
</evidence>
<name>D9SM75_CLOC7</name>
<dbReference type="InterPro" id="IPR000515">
    <property type="entry name" value="MetI-like"/>
</dbReference>
<dbReference type="CDD" id="cd06261">
    <property type="entry name" value="TM_PBP2"/>
    <property type="match status" value="1"/>
</dbReference>
<keyword evidence="6 7" id="KW-0472">Membrane</keyword>
<dbReference type="PROSITE" id="PS50928">
    <property type="entry name" value="ABC_TM1"/>
    <property type="match status" value="1"/>
</dbReference>
<proteinExistence type="inferred from homology"/>
<dbReference type="AlphaFoldDB" id="D9SM75"/>
<evidence type="ECO:0000256" key="4">
    <source>
        <dbReference type="ARBA" id="ARBA00022692"/>
    </source>
</evidence>
<evidence type="ECO:0000259" key="8">
    <source>
        <dbReference type="PROSITE" id="PS50928"/>
    </source>
</evidence>
<feature type="transmembrane region" description="Helical" evidence="7">
    <location>
        <begin position="137"/>
        <end position="157"/>
    </location>
</feature>
<dbReference type="SUPFAM" id="SSF161098">
    <property type="entry name" value="MetI-like"/>
    <property type="match status" value="1"/>
</dbReference>
<feature type="domain" description="ABC transmembrane type-1" evidence="8">
    <location>
        <begin position="72"/>
        <end position="261"/>
    </location>
</feature>